<dbReference type="PROSITE" id="PS00075">
    <property type="entry name" value="DHFR_1"/>
    <property type="match status" value="1"/>
</dbReference>
<comment type="pathway">
    <text evidence="1 7">Cofactor biosynthesis; tetrahydrofolate biosynthesis; 5,6,7,8-tetrahydrofolate from 7,8-dihydrofolate: step 1/1.</text>
</comment>
<sequence length="162" mass="18857">MLIALWAQDKQGLIGENGTLPWHLPNDLKFFKDQTINNTIIMGRKTFEGMNRRPLPQRTTIVLTSDPAYQAEGVLVMHNREEILAYTKEQDHPVFLTGGAGVFDTMIEDCDQLYRTVIDETFTGDVFFPEIDWDKWALTKTIPGVVDDRNKYRHQFEFYQKK</sequence>
<evidence type="ECO:0000259" key="9">
    <source>
        <dbReference type="PROSITE" id="PS51330"/>
    </source>
</evidence>
<evidence type="ECO:0000313" key="10">
    <source>
        <dbReference type="EMBL" id="OTN76952.1"/>
    </source>
</evidence>
<dbReference type="PROSITE" id="PS51330">
    <property type="entry name" value="DHFR_2"/>
    <property type="match status" value="1"/>
</dbReference>
<dbReference type="GO" id="GO:0006730">
    <property type="term" value="P:one-carbon metabolic process"/>
    <property type="evidence" value="ECO:0007669"/>
    <property type="project" value="UniProtKB-KW"/>
</dbReference>
<dbReference type="GO" id="GO:0046452">
    <property type="term" value="P:dihydrofolate metabolic process"/>
    <property type="evidence" value="ECO:0007669"/>
    <property type="project" value="TreeGrafter"/>
</dbReference>
<dbReference type="PIRSF" id="PIRSF000194">
    <property type="entry name" value="DHFR"/>
    <property type="match status" value="1"/>
</dbReference>
<dbReference type="PANTHER" id="PTHR48069">
    <property type="entry name" value="DIHYDROFOLATE REDUCTASE"/>
    <property type="match status" value="1"/>
</dbReference>
<evidence type="ECO:0000256" key="6">
    <source>
        <dbReference type="ARBA" id="ARBA00023002"/>
    </source>
</evidence>
<dbReference type="GO" id="GO:0004146">
    <property type="term" value="F:dihydrofolate reductase activity"/>
    <property type="evidence" value="ECO:0007669"/>
    <property type="project" value="UniProtKB-EC"/>
</dbReference>
<organism evidence="10 11">
    <name type="scientific">Candidatus Enterococcus testudinis</name>
    <dbReference type="NCBI Taxonomy" id="1834191"/>
    <lineage>
        <taxon>Bacteria</taxon>
        <taxon>Bacillati</taxon>
        <taxon>Bacillota</taxon>
        <taxon>Bacilli</taxon>
        <taxon>Lactobacillales</taxon>
        <taxon>Enterococcaceae</taxon>
        <taxon>Enterococcus</taxon>
    </lineage>
</organism>
<dbReference type="CDD" id="cd00209">
    <property type="entry name" value="DHFR"/>
    <property type="match status" value="1"/>
</dbReference>
<dbReference type="SUPFAM" id="SSF53597">
    <property type="entry name" value="Dihydrofolate reductase-like"/>
    <property type="match status" value="1"/>
</dbReference>
<dbReference type="PANTHER" id="PTHR48069:SF3">
    <property type="entry name" value="DIHYDROFOLATE REDUCTASE"/>
    <property type="match status" value="1"/>
</dbReference>
<accession>A0A242A7M5</accession>
<dbReference type="Proteomes" id="UP000195043">
    <property type="component" value="Unassembled WGS sequence"/>
</dbReference>
<proteinExistence type="inferred from homology"/>
<comment type="function">
    <text evidence="7">Key enzyme in folate metabolism. Catalyzes an essential reaction for de novo glycine and purine synthesis, and for DNA precursor synthesis.</text>
</comment>
<evidence type="ECO:0000256" key="1">
    <source>
        <dbReference type="ARBA" id="ARBA00004903"/>
    </source>
</evidence>
<keyword evidence="6 7" id="KW-0560">Oxidoreductase</keyword>
<dbReference type="InterPro" id="IPR001796">
    <property type="entry name" value="DHFR_dom"/>
</dbReference>
<protein>
    <recommendedName>
        <fullName evidence="3 7">Dihydrofolate reductase</fullName>
        <ecNumber evidence="3 7">1.5.1.3</ecNumber>
    </recommendedName>
</protein>
<gene>
    <name evidence="10" type="ORF">A5886_002031</name>
</gene>
<dbReference type="STRING" id="1834191.A5886_002031"/>
<dbReference type="InterPro" id="IPR024072">
    <property type="entry name" value="DHFR-like_dom_sf"/>
</dbReference>
<dbReference type="GO" id="GO:0050661">
    <property type="term" value="F:NADP binding"/>
    <property type="evidence" value="ECO:0007669"/>
    <property type="project" value="InterPro"/>
</dbReference>
<reference evidence="10 11" key="1">
    <citation type="submission" date="2017-05" db="EMBL/GenBank/DDBJ databases">
        <title>The Genome Sequence of Enterococcus sp. 8G7_MSG3316.</title>
        <authorList>
            <consortium name="The Broad Institute Genomics Platform"/>
            <consortium name="The Broad Institute Genomic Center for Infectious Diseases"/>
            <person name="Earl A."/>
            <person name="Manson A."/>
            <person name="Schwartman J."/>
            <person name="Gilmore M."/>
            <person name="Abouelleil A."/>
            <person name="Cao P."/>
            <person name="Chapman S."/>
            <person name="Cusick C."/>
            <person name="Shea T."/>
            <person name="Young S."/>
            <person name="Neafsey D."/>
            <person name="Nusbaum C."/>
            <person name="Birren B."/>
        </authorList>
    </citation>
    <scope>NUCLEOTIDE SEQUENCE [LARGE SCALE GENOMIC DNA]</scope>
    <source>
        <strain evidence="10 11">8G7_MSG3316</strain>
    </source>
</reference>
<keyword evidence="4 7" id="KW-0554">One-carbon metabolism</keyword>
<dbReference type="AlphaFoldDB" id="A0A242A7M5"/>
<dbReference type="EMBL" id="NGKU01000001">
    <property type="protein sequence ID" value="OTN76952.1"/>
    <property type="molecule type" value="Genomic_DNA"/>
</dbReference>
<comment type="similarity">
    <text evidence="2 7 8">Belongs to the dihydrofolate reductase family.</text>
</comment>
<dbReference type="GO" id="GO:0005829">
    <property type="term" value="C:cytosol"/>
    <property type="evidence" value="ECO:0007669"/>
    <property type="project" value="TreeGrafter"/>
</dbReference>
<comment type="catalytic activity">
    <reaction evidence="7">
        <text>(6S)-5,6,7,8-tetrahydrofolate + NADP(+) = 7,8-dihydrofolate + NADPH + H(+)</text>
        <dbReference type="Rhea" id="RHEA:15009"/>
        <dbReference type="ChEBI" id="CHEBI:15378"/>
        <dbReference type="ChEBI" id="CHEBI:57451"/>
        <dbReference type="ChEBI" id="CHEBI:57453"/>
        <dbReference type="ChEBI" id="CHEBI:57783"/>
        <dbReference type="ChEBI" id="CHEBI:58349"/>
        <dbReference type="EC" id="1.5.1.3"/>
    </reaction>
</comment>
<dbReference type="InterPro" id="IPR017925">
    <property type="entry name" value="DHFR_CS"/>
</dbReference>
<comment type="caution">
    <text evidence="10">The sequence shown here is derived from an EMBL/GenBank/DDBJ whole genome shotgun (WGS) entry which is preliminary data.</text>
</comment>
<dbReference type="Gene3D" id="3.40.430.10">
    <property type="entry name" value="Dihydrofolate Reductase, subunit A"/>
    <property type="match status" value="1"/>
</dbReference>
<evidence type="ECO:0000256" key="8">
    <source>
        <dbReference type="RuleBase" id="RU004474"/>
    </source>
</evidence>
<dbReference type="UniPathway" id="UPA00077">
    <property type="reaction ID" value="UER00158"/>
</dbReference>
<evidence type="ECO:0000313" key="11">
    <source>
        <dbReference type="Proteomes" id="UP000195043"/>
    </source>
</evidence>
<name>A0A242A7M5_9ENTE</name>
<dbReference type="PRINTS" id="PR00070">
    <property type="entry name" value="DHFR"/>
</dbReference>
<evidence type="ECO:0000256" key="2">
    <source>
        <dbReference type="ARBA" id="ARBA00009539"/>
    </source>
</evidence>
<dbReference type="InterPro" id="IPR012259">
    <property type="entry name" value="DHFR"/>
</dbReference>
<dbReference type="RefSeq" id="WP_086275032.1">
    <property type="nucleotide sequence ID" value="NZ_NGKU01000001.1"/>
</dbReference>
<feature type="domain" description="DHFR" evidence="9">
    <location>
        <begin position="1"/>
        <end position="161"/>
    </location>
</feature>
<keyword evidence="5 7" id="KW-0521">NADP</keyword>
<evidence type="ECO:0000256" key="5">
    <source>
        <dbReference type="ARBA" id="ARBA00022857"/>
    </source>
</evidence>
<keyword evidence="11" id="KW-1185">Reference proteome</keyword>
<dbReference type="GO" id="GO:0046655">
    <property type="term" value="P:folic acid metabolic process"/>
    <property type="evidence" value="ECO:0007669"/>
    <property type="project" value="TreeGrafter"/>
</dbReference>
<dbReference type="OrthoDB" id="9804315at2"/>
<dbReference type="Pfam" id="PF00186">
    <property type="entry name" value="DHFR_1"/>
    <property type="match status" value="1"/>
</dbReference>
<dbReference type="EC" id="1.5.1.3" evidence="3 7"/>
<evidence type="ECO:0000256" key="3">
    <source>
        <dbReference type="ARBA" id="ARBA00012856"/>
    </source>
</evidence>
<dbReference type="GO" id="GO:0046654">
    <property type="term" value="P:tetrahydrofolate biosynthetic process"/>
    <property type="evidence" value="ECO:0007669"/>
    <property type="project" value="UniProtKB-UniPathway"/>
</dbReference>
<evidence type="ECO:0000256" key="4">
    <source>
        <dbReference type="ARBA" id="ARBA00022563"/>
    </source>
</evidence>
<evidence type="ECO:0000256" key="7">
    <source>
        <dbReference type="PIRNR" id="PIRNR000194"/>
    </source>
</evidence>